<protein>
    <submittedName>
        <fullName evidence="1">Uncharacterized protein</fullName>
    </submittedName>
</protein>
<proteinExistence type="predicted"/>
<accession>A0ABR1JHU6</accession>
<dbReference type="EMBL" id="JBANRG010000015">
    <property type="protein sequence ID" value="KAK7460654.1"/>
    <property type="molecule type" value="Genomic_DNA"/>
</dbReference>
<evidence type="ECO:0000313" key="2">
    <source>
        <dbReference type="Proteomes" id="UP001498398"/>
    </source>
</evidence>
<keyword evidence="2" id="KW-1185">Reference proteome</keyword>
<gene>
    <name evidence="1" type="ORF">VKT23_009370</name>
</gene>
<reference evidence="1 2" key="1">
    <citation type="submission" date="2024-01" db="EMBL/GenBank/DDBJ databases">
        <title>A draft genome for the cacao thread blight pathogen Marasmiellus scandens.</title>
        <authorList>
            <person name="Baruah I.K."/>
            <person name="Leung J."/>
            <person name="Bukari Y."/>
            <person name="Amoako-Attah I."/>
            <person name="Meinhardt L.W."/>
            <person name="Bailey B.A."/>
            <person name="Cohen S.P."/>
        </authorList>
    </citation>
    <scope>NUCLEOTIDE SEQUENCE [LARGE SCALE GENOMIC DNA]</scope>
    <source>
        <strain evidence="1 2">GH-19</strain>
    </source>
</reference>
<dbReference type="Proteomes" id="UP001498398">
    <property type="component" value="Unassembled WGS sequence"/>
</dbReference>
<organism evidence="1 2">
    <name type="scientific">Marasmiellus scandens</name>
    <dbReference type="NCBI Taxonomy" id="2682957"/>
    <lineage>
        <taxon>Eukaryota</taxon>
        <taxon>Fungi</taxon>
        <taxon>Dikarya</taxon>
        <taxon>Basidiomycota</taxon>
        <taxon>Agaricomycotina</taxon>
        <taxon>Agaricomycetes</taxon>
        <taxon>Agaricomycetidae</taxon>
        <taxon>Agaricales</taxon>
        <taxon>Marasmiineae</taxon>
        <taxon>Omphalotaceae</taxon>
        <taxon>Marasmiellus</taxon>
    </lineage>
</organism>
<sequence>MIAEHLFWISDGTPWSLDLISTTIRRYNENSDTGLEQLCPRLQIKKIVNDIFRDIHPPAQAYELDFLTADILKRLALKYVDKLMVHRIQFRVESPGLFQ</sequence>
<comment type="caution">
    <text evidence="1">The sequence shown here is derived from an EMBL/GenBank/DDBJ whole genome shotgun (WGS) entry which is preliminary data.</text>
</comment>
<name>A0ABR1JHU6_9AGAR</name>
<evidence type="ECO:0000313" key="1">
    <source>
        <dbReference type="EMBL" id="KAK7460654.1"/>
    </source>
</evidence>